<dbReference type="Proteomes" id="UP000557566">
    <property type="component" value="Unassembled WGS sequence"/>
</dbReference>
<gene>
    <name evidence="1" type="ORF">G6O67_004416</name>
</gene>
<reference evidence="1 2" key="1">
    <citation type="journal article" date="2020" name="Genome Biol. Evol.">
        <title>A new high-quality draft genome assembly of the Chinese cordyceps Ophiocordyceps sinensis.</title>
        <authorList>
            <person name="Shu R."/>
            <person name="Zhang J."/>
            <person name="Meng Q."/>
            <person name="Zhang H."/>
            <person name="Zhou G."/>
            <person name="Li M."/>
            <person name="Wu P."/>
            <person name="Zhao Y."/>
            <person name="Chen C."/>
            <person name="Qin Q."/>
        </authorList>
    </citation>
    <scope>NUCLEOTIDE SEQUENCE [LARGE SCALE GENOMIC DNA]</scope>
    <source>
        <strain evidence="1 2">IOZ07</strain>
    </source>
</reference>
<dbReference type="AlphaFoldDB" id="A0A8H4M108"/>
<keyword evidence="2" id="KW-1185">Reference proteome</keyword>
<name>A0A8H4M108_9HYPO</name>
<protein>
    <submittedName>
        <fullName evidence="1">Uncharacterized protein</fullName>
    </submittedName>
</protein>
<dbReference type="OrthoDB" id="4037694at2759"/>
<proteinExistence type="predicted"/>
<evidence type="ECO:0000313" key="2">
    <source>
        <dbReference type="Proteomes" id="UP000557566"/>
    </source>
</evidence>
<comment type="caution">
    <text evidence="1">The sequence shown here is derived from an EMBL/GenBank/DDBJ whole genome shotgun (WGS) entry which is preliminary data.</text>
</comment>
<accession>A0A8H4M108</accession>
<sequence length="105" mass="11331">MSKAEDEARDKAAEDQGVIASALEKGRDKAQAMVAKVKTAVGMAEDEAAAAVTRAASGKGLSPVEKALQERYQRADAKLNRNAAEVLRERYTPMDKRDNTVLRGL</sequence>
<evidence type="ECO:0000313" key="1">
    <source>
        <dbReference type="EMBL" id="KAF4507977.1"/>
    </source>
</evidence>
<dbReference type="EMBL" id="JAAVMX010000005">
    <property type="protein sequence ID" value="KAF4507977.1"/>
    <property type="molecule type" value="Genomic_DNA"/>
</dbReference>
<organism evidence="1 2">
    <name type="scientific">Ophiocordyceps sinensis</name>
    <dbReference type="NCBI Taxonomy" id="72228"/>
    <lineage>
        <taxon>Eukaryota</taxon>
        <taxon>Fungi</taxon>
        <taxon>Dikarya</taxon>
        <taxon>Ascomycota</taxon>
        <taxon>Pezizomycotina</taxon>
        <taxon>Sordariomycetes</taxon>
        <taxon>Hypocreomycetidae</taxon>
        <taxon>Hypocreales</taxon>
        <taxon>Ophiocordycipitaceae</taxon>
        <taxon>Ophiocordyceps</taxon>
    </lineage>
</organism>